<protein>
    <submittedName>
        <fullName evidence="1 2">Uncharacterized protein</fullName>
    </submittedName>
</protein>
<dbReference type="EMBL" id="CM001223">
    <property type="protein sequence ID" value="KEH23717.1"/>
    <property type="molecule type" value="Genomic_DNA"/>
</dbReference>
<gene>
    <name evidence="1" type="ordered locus">MTR_7g094400</name>
</gene>
<keyword evidence="3" id="KW-1185">Reference proteome</keyword>
<evidence type="ECO:0000313" key="3">
    <source>
        <dbReference type="Proteomes" id="UP000002051"/>
    </source>
</evidence>
<organism evidence="1 3">
    <name type="scientific">Medicago truncatula</name>
    <name type="common">Barrel medic</name>
    <name type="synonym">Medicago tribuloides</name>
    <dbReference type="NCBI Taxonomy" id="3880"/>
    <lineage>
        <taxon>Eukaryota</taxon>
        <taxon>Viridiplantae</taxon>
        <taxon>Streptophyta</taxon>
        <taxon>Embryophyta</taxon>
        <taxon>Tracheophyta</taxon>
        <taxon>Spermatophyta</taxon>
        <taxon>Magnoliopsida</taxon>
        <taxon>eudicotyledons</taxon>
        <taxon>Gunneridae</taxon>
        <taxon>Pentapetalae</taxon>
        <taxon>rosids</taxon>
        <taxon>fabids</taxon>
        <taxon>Fabales</taxon>
        <taxon>Fabaceae</taxon>
        <taxon>Papilionoideae</taxon>
        <taxon>50 kb inversion clade</taxon>
        <taxon>NPAAA clade</taxon>
        <taxon>Hologalegina</taxon>
        <taxon>IRL clade</taxon>
        <taxon>Trifolieae</taxon>
        <taxon>Medicago</taxon>
    </lineage>
</organism>
<proteinExistence type="predicted"/>
<reference evidence="1 3" key="2">
    <citation type="journal article" date="2014" name="BMC Genomics">
        <title>An improved genome release (version Mt4.0) for the model legume Medicago truncatula.</title>
        <authorList>
            <person name="Tang H."/>
            <person name="Krishnakumar V."/>
            <person name="Bidwell S."/>
            <person name="Rosen B."/>
            <person name="Chan A."/>
            <person name="Zhou S."/>
            <person name="Gentzbittel L."/>
            <person name="Childs K.L."/>
            <person name="Yandell M."/>
            <person name="Gundlach H."/>
            <person name="Mayer K.F."/>
            <person name="Schwartz D.C."/>
            <person name="Town C.D."/>
        </authorList>
    </citation>
    <scope>GENOME REANNOTATION</scope>
    <source>
        <strain evidence="1">A17</strain>
        <strain evidence="2 3">cv. Jemalong A17</strain>
    </source>
</reference>
<dbReference type="Proteomes" id="UP000002051">
    <property type="component" value="Unassembled WGS sequence"/>
</dbReference>
<dbReference type="AlphaFoldDB" id="A0A072U1Z7"/>
<evidence type="ECO:0000313" key="2">
    <source>
        <dbReference type="EnsemblPlants" id="KEH23717"/>
    </source>
</evidence>
<reference evidence="2" key="3">
    <citation type="submission" date="2015-04" db="UniProtKB">
        <authorList>
            <consortium name="EnsemblPlants"/>
        </authorList>
    </citation>
    <scope>IDENTIFICATION</scope>
    <source>
        <strain evidence="2">cv. Jemalong A17</strain>
    </source>
</reference>
<dbReference type="HOGENOM" id="CLU_2100549_0_0_1"/>
<accession>A0A072U1Z7</accession>
<reference evidence="1 3" key="1">
    <citation type="journal article" date="2011" name="Nature">
        <title>The Medicago genome provides insight into the evolution of rhizobial symbioses.</title>
        <authorList>
            <person name="Young N.D."/>
            <person name="Debelle F."/>
            <person name="Oldroyd G.E."/>
            <person name="Geurts R."/>
            <person name="Cannon S.B."/>
            <person name="Udvardi M.K."/>
            <person name="Benedito V.A."/>
            <person name="Mayer K.F."/>
            <person name="Gouzy J."/>
            <person name="Schoof H."/>
            <person name="Van de Peer Y."/>
            <person name="Proost S."/>
            <person name="Cook D.R."/>
            <person name="Meyers B.C."/>
            <person name="Spannagl M."/>
            <person name="Cheung F."/>
            <person name="De Mita S."/>
            <person name="Krishnakumar V."/>
            <person name="Gundlach H."/>
            <person name="Zhou S."/>
            <person name="Mudge J."/>
            <person name="Bharti A.K."/>
            <person name="Murray J.D."/>
            <person name="Naoumkina M.A."/>
            <person name="Rosen B."/>
            <person name="Silverstein K.A."/>
            <person name="Tang H."/>
            <person name="Rombauts S."/>
            <person name="Zhao P.X."/>
            <person name="Zhou P."/>
            <person name="Barbe V."/>
            <person name="Bardou P."/>
            <person name="Bechner M."/>
            <person name="Bellec A."/>
            <person name="Berger A."/>
            <person name="Berges H."/>
            <person name="Bidwell S."/>
            <person name="Bisseling T."/>
            <person name="Choisne N."/>
            <person name="Couloux A."/>
            <person name="Denny R."/>
            <person name="Deshpande S."/>
            <person name="Dai X."/>
            <person name="Doyle J.J."/>
            <person name="Dudez A.M."/>
            <person name="Farmer A.D."/>
            <person name="Fouteau S."/>
            <person name="Franken C."/>
            <person name="Gibelin C."/>
            <person name="Gish J."/>
            <person name="Goldstein S."/>
            <person name="Gonzalez A.J."/>
            <person name="Green P.J."/>
            <person name="Hallab A."/>
            <person name="Hartog M."/>
            <person name="Hua A."/>
            <person name="Humphray S.J."/>
            <person name="Jeong D.H."/>
            <person name="Jing Y."/>
            <person name="Jocker A."/>
            <person name="Kenton S.M."/>
            <person name="Kim D.J."/>
            <person name="Klee K."/>
            <person name="Lai H."/>
            <person name="Lang C."/>
            <person name="Lin S."/>
            <person name="Macmil S.L."/>
            <person name="Magdelenat G."/>
            <person name="Matthews L."/>
            <person name="McCorrison J."/>
            <person name="Monaghan E.L."/>
            <person name="Mun J.H."/>
            <person name="Najar F.Z."/>
            <person name="Nicholson C."/>
            <person name="Noirot C."/>
            <person name="O'Bleness M."/>
            <person name="Paule C.R."/>
            <person name="Poulain J."/>
            <person name="Prion F."/>
            <person name="Qin B."/>
            <person name="Qu C."/>
            <person name="Retzel E.F."/>
            <person name="Riddle C."/>
            <person name="Sallet E."/>
            <person name="Samain S."/>
            <person name="Samson N."/>
            <person name="Sanders I."/>
            <person name="Saurat O."/>
            <person name="Scarpelli C."/>
            <person name="Schiex T."/>
            <person name="Segurens B."/>
            <person name="Severin A.J."/>
            <person name="Sherrier D.J."/>
            <person name="Shi R."/>
            <person name="Sims S."/>
            <person name="Singer S.R."/>
            <person name="Sinharoy S."/>
            <person name="Sterck L."/>
            <person name="Viollet A."/>
            <person name="Wang B.B."/>
            <person name="Wang K."/>
            <person name="Wang M."/>
            <person name="Wang X."/>
            <person name="Warfsmann J."/>
            <person name="Weissenbach J."/>
            <person name="White D.D."/>
            <person name="White J.D."/>
            <person name="Wiley G.B."/>
            <person name="Wincker P."/>
            <person name="Xing Y."/>
            <person name="Yang L."/>
            <person name="Yao Z."/>
            <person name="Ying F."/>
            <person name="Zhai J."/>
            <person name="Zhou L."/>
            <person name="Zuber A."/>
            <person name="Denarie J."/>
            <person name="Dixon R.A."/>
            <person name="May G.D."/>
            <person name="Schwartz D.C."/>
            <person name="Rogers J."/>
            <person name="Quetier F."/>
            <person name="Town C.D."/>
            <person name="Roe B.A."/>
        </authorList>
    </citation>
    <scope>NUCLEOTIDE SEQUENCE [LARGE SCALE GENOMIC DNA]</scope>
    <source>
        <strain evidence="1">A17</strain>
        <strain evidence="2 3">cv. Jemalong A17</strain>
    </source>
</reference>
<sequence length="116" mass="13097">MALFGFNLRYSYFMSPNTIDQLIIANQGNLVSKCAKYPLCYENLHLRTLLPRVNNAVVATMIQRVGKALRYEILDCTDCVIPSTSMLHLMLPRKLQFHRDPDSSSSSVNVSVSTTK</sequence>
<dbReference type="EnsemblPlants" id="KEH23717">
    <property type="protein sequence ID" value="KEH23717"/>
    <property type="gene ID" value="MTR_7g094400"/>
</dbReference>
<evidence type="ECO:0000313" key="1">
    <source>
        <dbReference type="EMBL" id="KEH23717.1"/>
    </source>
</evidence>
<name>A0A072U1Z7_MEDTR</name>